<feature type="transmembrane region" description="Helical" evidence="1">
    <location>
        <begin position="29"/>
        <end position="50"/>
    </location>
</feature>
<keyword evidence="1" id="KW-0472">Membrane</keyword>
<dbReference type="KEGG" id="spaa:SPAPADRAFT_60075"/>
<organism evidence="3">
    <name type="scientific">Spathaspora passalidarum (strain NRRL Y-27907 / 11-Y1)</name>
    <dbReference type="NCBI Taxonomy" id="619300"/>
    <lineage>
        <taxon>Eukaryota</taxon>
        <taxon>Fungi</taxon>
        <taxon>Dikarya</taxon>
        <taxon>Ascomycota</taxon>
        <taxon>Saccharomycotina</taxon>
        <taxon>Pichiomycetes</taxon>
        <taxon>Debaryomycetaceae</taxon>
        <taxon>Spathaspora</taxon>
    </lineage>
</organism>
<evidence type="ECO:0000313" key="3">
    <source>
        <dbReference type="Proteomes" id="UP000000709"/>
    </source>
</evidence>
<dbReference type="OrthoDB" id="4012500at2759"/>
<dbReference type="STRING" id="619300.G3ALV9"/>
<dbReference type="HOGENOM" id="CLU_2558073_0_0_1"/>
<evidence type="ECO:0000256" key="1">
    <source>
        <dbReference type="SAM" id="Phobius"/>
    </source>
</evidence>
<dbReference type="EMBL" id="GL996501">
    <property type="protein sequence ID" value="EGW32718.1"/>
    <property type="molecule type" value="Genomic_DNA"/>
</dbReference>
<dbReference type="AlphaFoldDB" id="G3ALV9"/>
<protein>
    <submittedName>
        <fullName evidence="2">Uncharacterized protein</fullName>
    </submittedName>
</protein>
<keyword evidence="3" id="KW-1185">Reference proteome</keyword>
<gene>
    <name evidence="2" type="ORF">SPAPADRAFT_60075</name>
</gene>
<sequence length="79" mass="9072">MKQPPAVKRLFGLYFHHFPFVMLTTTEAVFLHTSILIFAMFIAYGIYSYLPATIMFSISRASYYLFGESNTLGANTLQY</sequence>
<accession>G3ALV9</accession>
<dbReference type="eggNOG" id="ENOG502RQK3">
    <property type="taxonomic scope" value="Eukaryota"/>
</dbReference>
<reference evidence="2 3" key="1">
    <citation type="journal article" date="2011" name="Proc. Natl. Acad. Sci. U.S.A.">
        <title>Comparative genomics of xylose-fermenting fungi for enhanced biofuel production.</title>
        <authorList>
            <person name="Wohlbach D.J."/>
            <person name="Kuo A."/>
            <person name="Sato T.K."/>
            <person name="Potts K.M."/>
            <person name="Salamov A.A."/>
            <person name="LaButti K.M."/>
            <person name="Sun H."/>
            <person name="Clum A."/>
            <person name="Pangilinan J.L."/>
            <person name="Lindquist E.A."/>
            <person name="Lucas S."/>
            <person name="Lapidus A."/>
            <person name="Jin M."/>
            <person name="Gunawan C."/>
            <person name="Balan V."/>
            <person name="Dale B.E."/>
            <person name="Jeffries T.W."/>
            <person name="Zinkel R."/>
            <person name="Barry K.W."/>
            <person name="Grigoriev I.V."/>
            <person name="Gasch A.P."/>
        </authorList>
    </citation>
    <scope>NUCLEOTIDE SEQUENCE [LARGE SCALE GENOMIC DNA]</scope>
    <source>
        <strain evidence="3">NRRL Y-27907 / 11-Y1</strain>
    </source>
</reference>
<dbReference type="OMA" id="YLPATIM"/>
<proteinExistence type="predicted"/>
<name>G3ALV9_SPAPN</name>
<keyword evidence="1" id="KW-0812">Transmembrane</keyword>
<keyword evidence="1" id="KW-1133">Transmembrane helix</keyword>
<evidence type="ECO:0000313" key="2">
    <source>
        <dbReference type="EMBL" id="EGW32718.1"/>
    </source>
</evidence>
<dbReference type="Proteomes" id="UP000000709">
    <property type="component" value="Unassembled WGS sequence"/>
</dbReference>
<dbReference type="InParanoid" id="G3ALV9"/>
<dbReference type="GeneID" id="18873210"/>
<dbReference type="RefSeq" id="XP_007374233.1">
    <property type="nucleotide sequence ID" value="XM_007374171.1"/>
</dbReference>